<dbReference type="InParanoid" id="A0A4S2MVW6"/>
<dbReference type="AlphaFoldDB" id="A0A4S2MVW6"/>
<keyword evidence="2" id="KW-1185">Reference proteome</keyword>
<gene>
    <name evidence="1" type="ORF">EX30DRAFT_49924</name>
</gene>
<accession>A0A4S2MVW6</accession>
<reference evidence="1 2" key="1">
    <citation type="submission" date="2019-04" db="EMBL/GenBank/DDBJ databases">
        <title>Comparative genomics and transcriptomics to analyze fruiting body development in filamentous ascomycetes.</title>
        <authorList>
            <consortium name="DOE Joint Genome Institute"/>
            <person name="Lutkenhaus R."/>
            <person name="Traeger S."/>
            <person name="Breuer J."/>
            <person name="Kuo A."/>
            <person name="Lipzen A."/>
            <person name="Pangilinan J."/>
            <person name="Dilworth D."/>
            <person name="Sandor L."/>
            <person name="Poggeler S."/>
            <person name="Barry K."/>
            <person name="Grigoriev I.V."/>
            <person name="Nowrousian M."/>
        </authorList>
    </citation>
    <scope>NUCLEOTIDE SEQUENCE [LARGE SCALE GENOMIC DNA]</scope>
    <source>
        <strain evidence="1 2">CBS 389.68</strain>
    </source>
</reference>
<evidence type="ECO:0000313" key="2">
    <source>
        <dbReference type="Proteomes" id="UP000298138"/>
    </source>
</evidence>
<dbReference type="STRING" id="341454.A0A4S2MVW6"/>
<evidence type="ECO:0000313" key="1">
    <source>
        <dbReference type="EMBL" id="TGZ80731.1"/>
    </source>
</evidence>
<dbReference type="OrthoDB" id="1577640at2759"/>
<organism evidence="1 2">
    <name type="scientific">Ascodesmis nigricans</name>
    <dbReference type="NCBI Taxonomy" id="341454"/>
    <lineage>
        <taxon>Eukaryota</taxon>
        <taxon>Fungi</taxon>
        <taxon>Dikarya</taxon>
        <taxon>Ascomycota</taxon>
        <taxon>Pezizomycotina</taxon>
        <taxon>Pezizomycetes</taxon>
        <taxon>Pezizales</taxon>
        <taxon>Ascodesmidaceae</taxon>
        <taxon>Ascodesmis</taxon>
    </lineage>
</organism>
<proteinExistence type="predicted"/>
<protein>
    <recommendedName>
        <fullName evidence="3">NACHT-NTPase and P-loop NTPases N-terminal domain-containing protein</fullName>
    </recommendedName>
</protein>
<evidence type="ECO:0008006" key="3">
    <source>
        <dbReference type="Google" id="ProtNLM"/>
    </source>
</evidence>
<sequence>MRSLRIPMRKLRYSCMYDWTSCSDIFMPRPRITPFRPSTITSALNIGTTRTSQPPTNQVTQTRKTLDFMADPLSVSESEVGIVSLGITALEGLITYCSALTDQDDDIMSVNSQLRRLLQIFTAIKSRIDETKNPLPLEKRDDIKSTLKECYAEVKELYKKLQAIQTLDQPKGSRAKIKARFIRLLYPFDGKDTVLKIKEIAGGLNGHISAVMSVLQIDVALEMNTTIVNVQGNLKVNYLP</sequence>
<name>A0A4S2MVW6_9PEZI</name>
<dbReference type="EMBL" id="ML220123">
    <property type="protein sequence ID" value="TGZ80731.1"/>
    <property type="molecule type" value="Genomic_DNA"/>
</dbReference>
<dbReference type="Proteomes" id="UP000298138">
    <property type="component" value="Unassembled WGS sequence"/>
</dbReference>